<gene>
    <name evidence="1" type="ORF">JEM65_19770</name>
</gene>
<dbReference type="RefSeq" id="WP_199603285.1">
    <property type="nucleotide sequence ID" value="NZ_JAEHJZ010000057.1"/>
</dbReference>
<evidence type="ECO:0000313" key="1">
    <source>
        <dbReference type="EMBL" id="MBJ7882878.1"/>
    </source>
</evidence>
<evidence type="ECO:0000313" key="2">
    <source>
        <dbReference type="Proteomes" id="UP000662373"/>
    </source>
</evidence>
<organism evidence="1 2">
    <name type="scientific">Gelidibacter salicanalis</name>
    <dbReference type="NCBI Taxonomy" id="291193"/>
    <lineage>
        <taxon>Bacteria</taxon>
        <taxon>Pseudomonadati</taxon>
        <taxon>Bacteroidota</taxon>
        <taxon>Flavobacteriia</taxon>
        <taxon>Flavobacteriales</taxon>
        <taxon>Flavobacteriaceae</taxon>
        <taxon>Gelidibacter</taxon>
    </lineage>
</organism>
<dbReference type="InterPro" id="IPR046219">
    <property type="entry name" value="DUF6252"/>
</dbReference>
<accession>A0A934KYN4</accession>
<sequence>MKKYNLILVLLLLISFVIISCGDDDNLDEPNYISSKIDEVNWDGVPEININHVNDTLTLLGSGNEQVIVFKIKFNGVGTYNLSGSQASYYTTIGGDVITSLYTLDENFSSQITVTNYNLEENIVKGNFELLLLKKWSNPENNVNSLGFTNGQFRGIIAD</sequence>
<dbReference type="Pfam" id="PF19765">
    <property type="entry name" value="DUF6252"/>
    <property type="match status" value="1"/>
</dbReference>
<proteinExistence type="predicted"/>
<comment type="caution">
    <text evidence="1">The sequence shown here is derived from an EMBL/GenBank/DDBJ whole genome shotgun (WGS) entry which is preliminary data.</text>
</comment>
<reference evidence="1 2" key="1">
    <citation type="submission" date="2020-09" db="EMBL/GenBank/DDBJ databases">
        <title>Draft genome of Gelidibacter salicanalis PAMC21136.</title>
        <authorList>
            <person name="Park H."/>
        </authorList>
    </citation>
    <scope>NUCLEOTIDE SEQUENCE [LARGE SCALE GENOMIC DNA]</scope>
    <source>
        <strain evidence="1 2">PAMC21136</strain>
    </source>
</reference>
<dbReference type="AlphaFoldDB" id="A0A934KYN4"/>
<name>A0A934KYN4_9FLAO</name>
<keyword evidence="2" id="KW-1185">Reference proteome</keyword>
<dbReference type="PROSITE" id="PS51257">
    <property type="entry name" value="PROKAR_LIPOPROTEIN"/>
    <property type="match status" value="1"/>
</dbReference>
<dbReference type="EMBL" id="JAEHJZ010000057">
    <property type="protein sequence ID" value="MBJ7882878.1"/>
    <property type="molecule type" value="Genomic_DNA"/>
</dbReference>
<protein>
    <submittedName>
        <fullName evidence="1">Uncharacterized protein</fullName>
    </submittedName>
</protein>
<dbReference type="Proteomes" id="UP000662373">
    <property type="component" value="Unassembled WGS sequence"/>
</dbReference>